<organism evidence="1 2">
    <name type="scientific">Luteolibacter luteus</name>
    <dbReference type="NCBI Taxonomy" id="2728835"/>
    <lineage>
        <taxon>Bacteria</taxon>
        <taxon>Pseudomonadati</taxon>
        <taxon>Verrucomicrobiota</taxon>
        <taxon>Verrucomicrobiia</taxon>
        <taxon>Verrucomicrobiales</taxon>
        <taxon>Verrucomicrobiaceae</taxon>
        <taxon>Luteolibacter</taxon>
    </lineage>
</organism>
<accession>A0A858RH98</accession>
<dbReference type="EMBL" id="CP051774">
    <property type="protein sequence ID" value="QJE95951.1"/>
    <property type="molecule type" value="Genomic_DNA"/>
</dbReference>
<proteinExistence type="predicted"/>
<gene>
    <name evidence="1" type="ORF">HHL09_09210</name>
</gene>
<dbReference type="KEGG" id="luo:HHL09_09210"/>
<reference evidence="1 2" key="1">
    <citation type="submission" date="2020-04" db="EMBL/GenBank/DDBJ databases">
        <title>Luteolibacter sp. G-1-1-1 isolated from soil.</title>
        <authorList>
            <person name="Dahal R.H."/>
        </authorList>
    </citation>
    <scope>NUCLEOTIDE SEQUENCE [LARGE SCALE GENOMIC DNA]</scope>
    <source>
        <strain evidence="1 2">G-1-1-1</strain>
    </source>
</reference>
<dbReference type="AlphaFoldDB" id="A0A858RH98"/>
<sequence>MPANIWSYAGEAGKRLNGNARPFTGDSAQFDFIALNIDRCRWEVPLRNFVPGAEEFPEEGQTVSFYRNSQRFFFGHALRPDRNGNRVNVDVVGPWHWLEKIQLTTAITLDAASGGGSGVRTTIGFPAQSMTVSLGTLIDRCIALGVPMIKGTIATCFACIPITLNQGSCAQAISELVRLIGDMVVSFDYTGAGFPVINITRRLAGLSVGSMSAVTLDASIFTPGQFKLTPMDELRASQVRVPFYDRGPTGARRYQEQKAGTAELGHVMILTASGKELDTFLPEEKLDGYVLQTAATSGTTFKNWVLNKSGSIVAAGQVAGIPPQSLPLNIGPVALSYQTYNQDLPGTNKTIPIAGPKFLNGQGQTVSTAGKNILVSDNLPEWLKDQFVVEEVTVVCPVYYEWRERNWPGGVWEQVPQWWYSVQWAGDIAAGFKGSSSTNYASYRLFIHNAEIRAYLINASAPAGQQIYRQPDYTFIAPPAGFATGLLNARNWTPYQGTCGWMEQDCGAQRYANKLISVVGADPEFESMGAMVQSETLNIRSGVTTLRLGPPQRHSFRDLTQAVRSNSNDQVVFL</sequence>
<evidence type="ECO:0000313" key="1">
    <source>
        <dbReference type="EMBL" id="QJE95951.1"/>
    </source>
</evidence>
<keyword evidence="2" id="KW-1185">Reference proteome</keyword>
<evidence type="ECO:0000313" key="2">
    <source>
        <dbReference type="Proteomes" id="UP000501812"/>
    </source>
</evidence>
<protein>
    <submittedName>
        <fullName evidence="1">Uncharacterized protein</fullName>
    </submittedName>
</protein>
<dbReference type="Proteomes" id="UP000501812">
    <property type="component" value="Chromosome"/>
</dbReference>
<dbReference type="RefSeq" id="WP_169454264.1">
    <property type="nucleotide sequence ID" value="NZ_CP051774.1"/>
</dbReference>
<name>A0A858RH98_9BACT</name>